<keyword evidence="2" id="KW-1185">Reference proteome</keyword>
<sequence length="546" mass="60182">MVESRTKKFIHWLEVTHEPGLNHTQLMLTNEDLLPVPPEKRTWAAWNFVAFWVADSFNINTWMIASSMVTFGLSPWQAWGCVWIGYSLVAPVIVLNARPGAILHVTFPVVARMSFGIWGSLWCVFNRAAMACIWYGVQASIGGSCVKVMLRAIWPSINNIPNGLPDSAGITTRDFLCFFLFSLISLPAIWFPIHQIRHLFTLKAIVVPVAGITFFAWCIVKAHGIGPVVKQPAKLHGSDLGWAMVFSLMSCISNMATLVTNAPDFASRAKTPAAAILPQLFSVPLGFSIVSFIGIIVSSSSHTIYGKTVWDPIELLNVFLDDSPSRTTRFGVWFIAFAFIVAQLGTNISANSISAGCDLTALFPRFINIRRGGFIAAAVGFAMCPWNLLSSSNKFTSYLSAYSVFLSSIAGVMILDYYVIRRGHYRLRDLYTTERDGWYWYTYGINFRAYAAYISGILVNVVGFAGATGASVPLAATRIYQMSFFTGFGVSAVVYVLLNWIKPSAGKYSSFREVDMSEGISDIGSGRSSPAYEKEDAKTDIYAAHA</sequence>
<comment type="caution">
    <text evidence="1">The sequence shown here is derived from an EMBL/GenBank/DDBJ whole genome shotgun (WGS) entry which is preliminary data.</text>
</comment>
<dbReference type="EMBL" id="MU117963">
    <property type="protein sequence ID" value="KAF9653555.1"/>
    <property type="molecule type" value="Genomic_DNA"/>
</dbReference>
<protein>
    <submittedName>
        <fullName evidence="1">Uncharacterized protein</fullName>
    </submittedName>
</protein>
<reference evidence="1" key="1">
    <citation type="submission" date="2019-10" db="EMBL/GenBank/DDBJ databases">
        <authorList>
            <consortium name="DOE Joint Genome Institute"/>
            <person name="Kuo A."/>
            <person name="Miyauchi S."/>
            <person name="Kiss E."/>
            <person name="Drula E."/>
            <person name="Kohler A."/>
            <person name="Sanchez-Garcia M."/>
            <person name="Andreopoulos B."/>
            <person name="Barry K.W."/>
            <person name="Bonito G."/>
            <person name="Buee M."/>
            <person name="Carver A."/>
            <person name="Chen C."/>
            <person name="Cichocki N."/>
            <person name="Clum A."/>
            <person name="Culley D."/>
            <person name="Crous P.W."/>
            <person name="Fauchery L."/>
            <person name="Girlanda M."/>
            <person name="Hayes R."/>
            <person name="Keri Z."/>
            <person name="Labutti K."/>
            <person name="Lipzen A."/>
            <person name="Lombard V."/>
            <person name="Magnuson J."/>
            <person name="Maillard F."/>
            <person name="Morin E."/>
            <person name="Murat C."/>
            <person name="Nolan M."/>
            <person name="Ohm R."/>
            <person name="Pangilinan J."/>
            <person name="Pereira M."/>
            <person name="Perotto S."/>
            <person name="Peter M."/>
            <person name="Riley R."/>
            <person name="Sitrit Y."/>
            <person name="Stielow B."/>
            <person name="Szollosi G."/>
            <person name="Zifcakova L."/>
            <person name="Stursova M."/>
            <person name="Spatafora J.W."/>
            <person name="Tedersoo L."/>
            <person name="Vaario L.-M."/>
            <person name="Yamada A."/>
            <person name="Yan M."/>
            <person name="Wang P."/>
            <person name="Xu J."/>
            <person name="Bruns T."/>
            <person name="Baldrian P."/>
            <person name="Vilgalys R."/>
            <person name="Henrissat B."/>
            <person name="Grigoriev I.V."/>
            <person name="Hibbett D."/>
            <person name="Nagy L.G."/>
            <person name="Martin F.M."/>
        </authorList>
    </citation>
    <scope>NUCLEOTIDE SEQUENCE</scope>
    <source>
        <strain evidence="1">P2</strain>
    </source>
</reference>
<organism evidence="1 2">
    <name type="scientific">Thelephora ganbajun</name>
    <name type="common">Ganba fungus</name>
    <dbReference type="NCBI Taxonomy" id="370292"/>
    <lineage>
        <taxon>Eukaryota</taxon>
        <taxon>Fungi</taxon>
        <taxon>Dikarya</taxon>
        <taxon>Basidiomycota</taxon>
        <taxon>Agaricomycotina</taxon>
        <taxon>Agaricomycetes</taxon>
        <taxon>Thelephorales</taxon>
        <taxon>Thelephoraceae</taxon>
        <taxon>Thelephora</taxon>
    </lineage>
</organism>
<name>A0ACB6ZUM9_THEGA</name>
<proteinExistence type="predicted"/>
<evidence type="ECO:0000313" key="1">
    <source>
        <dbReference type="EMBL" id="KAF9653555.1"/>
    </source>
</evidence>
<dbReference type="Proteomes" id="UP000886501">
    <property type="component" value="Unassembled WGS sequence"/>
</dbReference>
<evidence type="ECO:0000313" key="2">
    <source>
        <dbReference type="Proteomes" id="UP000886501"/>
    </source>
</evidence>
<gene>
    <name evidence="1" type="ORF">BDM02DRAFT_3107468</name>
</gene>
<reference evidence="1" key="2">
    <citation type="journal article" date="2020" name="Nat. Commun.">
        <title>Large-scale genome sequencing of mycorrhizal fungi provides insights into the early evolution of symbiotic traits.</title>
        <authorList>
            <person name="Miyauchi S."/>
            <person name="Kiss E."/>
            <person name="Kuo A."/>
            <person name="Drula E."/>
            <person name="Kohler A."/>
            <person name="Sanchez-Garcia M."/>
            <person name="Morin E."/>
            <person name="Andreopoulos B."/>
            <person name="Barry K.W."/>
            <person name="Bonito G."/>
            <person name="Buee M."/>
            <person name="Carver A."/>
            <person name="Chen C."/>
            <person name="Cichocki N."/>
            <person name="Clum A."/>
            <person name="Culley D."/>
            <person name="Crous P.W."/>
            <person name="Fauchery L."/>
            <person name="Girlanda M."/>
            <person name="Hayes R.D."/>
            <person name="Keri Z."/>
            <person name="LaButti K."/>
            <person name="Lipzen A."/>
            <person name="Lombard V."/>
            <person name="Magnuson J."/>
            <person name="Maillard F."/>
            <person name="Murat C."/>
            <person name="Nolan M."/>
            <person name="Ohm R.A."/>
            <person name="Pangilinan J."/>
            <person name="Pereira M.F."/>
            <person name="Perotto S."/>
            <person name="Peter M."/>
            <person name="Pfister S."/>
            <person name="Riley R."/>
            <person name="Sitrit Y."/>
            <person name="Stielow J.B."/>
            <person name="Szollosi G."/>
            <person name="Zifcakova L."/>
            <person name="Stursova M."/>
            <person name="Spatafora J.W."/>
            <person name="Tedersoo L."/>
            <person name="Vaario L.M."/>
            <person name="Yamada A."/>
            <person name="Yan M."/>
            <person name="Wang P."/>
            <person name="Xu J."/>
            <person name="Bruns T."/>
            <person name="Baldrian P."/>
            <person name="Vilgalys R."/>
            <person name="Dunand C."/>
            <person name="Henrissat B."/>
            <person name="Grigoriev I.V."/>
            <person name="Hibbett D."/>
            <person name="Nagy L.G."/>
            <person name="Martin F.M."/>
        </authorList>
    </citation>
    <scope>NUCLEOTIDE SEQUENCE</scope>
    <source>
        <strain evidence="1">P2</strain>
    </source>
</reference>
<accession>A0ACB6ZUM9</accession>